<evidence type="ECO:0000313" key="2">
    <source>
        <dbReference type="EMBL" id="XBL99912.1"/>
    </source>
</evidence>
<proteinExistence type="predicted"/>
<gene>
    <name evidence="2" type="ORF">ABHF33_12675</name>
</gene>
<name>A0AAU7F8M6_9NEIS</name>
<dbReference type="KEGG" id="cmav:ABHF33_12675"/>
<evidence type="ECO:0000259" key="1">
    <source>
        <dbReference type="Pfam" id="PF24705"/>
    </source>
</evidence>
<protein>
    <recommendedName>
        <fullName evidence="1">DUF7668 domain-containing protein</fullName>
    </recommendedName>
</protein>
<dbReference type="InterPro" id="IPR056085">
    <property type="entry name" value="DUF7668"/>
</dbReference>
<dbReference type="AlphaFoldDB" id="A0AAU7F8M6"/>
<reference evidence="2" key="1">
    <citation type="submission" date="2024-05" db="EMBL/GenBank/DDBJ databases">
        <authorList>
            <person name="Yang L."/>
            <person name="Pan L."/>
        </authorList>
    </citation>
    <scope>NUCLEOTIDE SEQUENCE</scope>
    <source>
        <strain evidence="2">FCG-7</strain>
    </source>
</reference>
<sequence length="128" mass="14570">MFEIEIFVEKDKENQLPIPTVWRPIFVKIVDAFVKKDYSLSCEIDGVALVSKETANQIKEYIEDYGEELIQLPNETWESSICIFVGGYWDILIDLWTAGEGRSDLVLGARISESANGYIVAIEMVYVP</sequence>
<dbReference type="EMBL" id="CP157355">
    <property type="protein sequence ID" value="XBL99912.1"/>
    <property type="molecule type" value="Genomic_DNA"/>
</dbReference>
<dbReference type="Pfam" id="PF24705">
    <property type="entry name" value="DUF7668"/>
    <property type="match status" value="1"/>
</dbReference>
<feature type="domain" description="DUF7668" evidence="1">
    <location>
        <begin position="30"/>
        <end position="128"/>
    </location>
</feature>
<organism evidence="2">
    <name type="scientific">Chitinibacter mangrovi</name>
    <dbReference type="NCBI Taxonomy" id="3153927"/>
    <lineage>
        <taxon>Bacteria</taxon>
        <taxon>Pseudomonadati</taxon>
        <taxon>Pseudomonadota</taxon>
        <taxon>Betaproteobacteria</taxon>
        <taxon>Neisseriales</taxon>
        <taxon>Chitinibacteraceae</taxon>
        <taxon>Chitinibacter</taxon>
    </lineage>
</organism>
<accession>A0AAU7F8M6</accession>
<dbReference type="RefSeq" id="WP_348944292.1">
    <property type="nucleotide sequence ID" value="NZ_CP157355.1"/>
</dbReference>